<evidence type="ECO:0000259" key="1">
    <source>
        <dbReference type="Pfam" id="PF00931"/>
    </source>
</evidence>
<dbReference type="InterPro" id="IPR002182">
    <property type="entry name" value="NB-ARC"/>
</dbReference>
<dbReference type="Pfam" id="PF13374">
    <property type="entry name" value="TPR_10"/>
    <property type="match status" value="2"/>
</dbReference>
<evidence type="ECO:0000313" key="4">
    <source>
        <dbReference type="Proteomes" id="UP000054466"/>
    </source>
</evidence>
<dbReference type="Gene3D" id="1.10.510.10">
    <property type="entry name" value="Transferase(Phosphotransferase) domain 1"/>
    <property type="match status" value="1"/>
</dbReference>
<dbReference type="InterPro" id="IPR019734">
    <property type="entry name" value="TPR_rpt"/>
</dbReference>
<sequence length="1245" mass="141021">MRLLKFDGDGQLSLTKDLIDDIPHYAILSHTWGADDEEVTFNDLKDGSGKRKAGYEKIRFCGEQARKDKLEYFWVDTCCIDKANHAELAEAIISMYAWYRDAEKCYVYLSDVSVGVVDKNRQPEQIWEAEFRKSRWFTRGWTLQELLAPKSVEFFARGGAWLGDKHTLQRLIHKTTEIPLTALRGVPLLTFSVEERMRWTAKRNTKRKEDKAYCLLGIFNVFMPPMYGEGENAFIRLQSEIDKLSGSKVDSNKVPRARDARPVWHIPFSQTSEFVGRTYQLQHLKQKVEEFGRSQIVSILGLGGVGKSRLALELVYQIRSEHPQYSHFWIEATDRLTFERDMLEIGKQLGIPGIEDDKADVKTLVKERLTHSSEGRWLLILDNVDDEAIWVKRLDPTDGKSTLVEWLPSSSNGAIIITTRSRRVASHLAGREVTELLEMSLDEARTMFTNALEKPEMAADKNVTSILLDRLTYLPLAIIQAASYMNMTQEPLKTYLELMDEPEDEVIRLLSEDFGDRSRYSSAHNPVATTWLVSFNQIRQYHPLAAQFLSSMACLREKSIPKSLLPEVGSKKDAVDALATLKGYSFVTEQMGNEGGTNHEALYDMHRLVHLAARNWLRKEGTLGDWKRASIARLAQLFPSGDHQSKDVWTVYLPHAQRLCEDDVIEDLPERSRLLEKMGLCLFADGKYGEAVEAQMAVVHWRESKLGMSDEETLRAYNNLGEALNWKGDHRAAEKHFQQAFQRQRDVVGAEHPSTLTSIANLASTYRNQGRWKEAEELEVQVMETSTRVLGAEHPSTLTSMANLASTFWNQGRWKEAEELQAKELDICSRVLGAEHPSTLTSMANLASTFWDQGRWKEAEELEVQVMETSTREAEELEVQVMETSTRVLGAEHPSTLTSIANLASTFWDQGRWKEAEELEVQVMETRTRVLGAEHPSTLTSIANLALTFWDQGRWKEAEELDVQVIETRTRVLGAEHPDTLTSIANLASTYRNQGRWKEAEELEVQVMETRTRVLGAEHPDTLTSMANLAYTLKDQNRDDEATQLMTSCMETMGKVLGPSHPDTQSAANTLVAWLSTGSDTGLDQEVQSAHPESACDELEALGYMLVDFAKGKLSWQHIRTQGVREGDHLTLRILLLMETTSAEELCAGLPAEFAKYMRYVHGSKERHQPDYRYLQKLSSNFFGRQVFENDNIFNWTELEFLRLEAIAEAEASAISGIVDGNCGSVAVQCDIAAKEVSSGPCQTA</sequence>
<dbReference type="HOGENOM" id="CLU_000288_125_4_1"/>
<organism evidence="3 4">
    <name type="scientific">Cladophialophora immunda</name>
    <dbReference type="NCBI Taxonomy" id="569365"/>
    <lineage>
        <taxon>Eukaryota</taxon>
        <taxon>Fungi</taxon>
        <taxon>Dikarya</taxon>
        <taxon>Ascomycota</taxon>
        <taxon>Pezizomycotina</taxon>
        <taxon>Eurotiomycetes</taxon>
        <taxon>Chaetothyriomycetidae</taxon>
        <taxon>Chaetothyriales</taxon>
        <taxon>Herpotrichiellaceae</taxon>
        <taxon>Cladophialophora</taxon>
    </lineage>
</organism>
<dbReference type="SUPFAM" id="SSF48452">
    <property type="entry name" value="TPR-like"/>
    <property type="match status" value="1"/>
</dbReference>
<dbReference type="Pfam" id="PF13424">
    <property type="entry name" value="TPR_12"/>
    <property type="match status" value="3"/>
</dbReference>
<dbReference type="STRING" id="569365.A0A0D1ZCG1"/>
<dbReference type="Gene3D" id="1.25.40.10">
    <property type="entry name" value="Tetratricopeptide repeat domain"/>
    <property type="match status" value="3"/>
</dbReference>
<dbReference type="GeneID" id="27347788"/>
<dbReference type="EMBL" id="KN847044">
    <property type="protein sequence ID" value="KIW25421.1"/>
    <property type="molecule type" value="Genomic_DNA"/>
</dbReference>
<proteinExistence type="predicted"/>
<dbReference type="PANTHER" id="PTHR46082:SF6">
    <property type="entry name" value="AAA+ ATPASE DOMAIN-CONTAINING PROTEIN-RELATED"/>
    <property type="match status" value="1"/>
</dbReference>
<reference evidence="3 4" key="1">
    <citation type="submission" date="2015-01" db="EMBL/GenBank/DDBJ databases">
        <title>The Genome Sequence of Cladophialophora immunda CBS83496.</title>
        <authorList>
            <consortium name="The Broad Institute Genomics Platform"/>
            <person name="Cuomo C."/>
            <person name="de Hoog S."/>
            <person name="Gorbushina A."/>
            <person name="Stielow B."/>
            <person name="Teixiera M."/>
            <person name="Abouelleil A."/>
            <person name="Chapman S.B."/>
            <person name="Priest M."/>
            <person name="Young S.K."/>
            <person name="Wortman J."/>
            <person name="Nusbaum C."/>
            <person name="Birren B."/>
        </authorList>
    </citation>
    <scope>NUCLEOTIDE SEQUENCE [LARGE SCALE GENOMIC DNA]</scope>
    <source>
        <strain evidence="3 4">CBS 83496</strain>
    </source>
</reference>
<evidence type="ECO:0000313" key="3">
    <source>
        <dbReference type="EMBL" id="KIW25421.1"/>
    </source>
</evidence>
<dbReference type="OrthoDB" id="4151297at2759"/>
<dbReference type="InterPro" id="IPR011990">
    <property type="entry name" value="TPR-like_helical_dom_sf"/>
</dbReference>
<feature type="domain" description="Heterokaryon incompatibility" evidence="2">
    <location>
        <begin position="25"/>
        <end position="113"/>
    </location>
</feature>
<dbReference type="Gene3D" id="3.40.50.300">
    <property type="entry name" value="P-loop containing nucleotide triphosphate hydrolases"/>
    <property type="match status" value="1"/>
</dbReference>
<dbReference type="InterPro" id="IPR010730">
    <property type="entry name" value="HET"/>
</dbReference>
<dbReference type="Pfam" id="PF06985">
    <property type="entry name" value="HET"/>
    <property type="match status" value="1"/>
</dbReference>
<dbReference type="SUPFAM" id="SSF52540">
    <property type="entry name" value="P-loop containing nucleoside triphosphate hydrolases"/>
    <property type="match status" value="1"/>
</dbReference>
<keyword evidence="4" id="KW-1185">Reference proteome</keyword>
<dbReference type="InterPro" id="IPR053137">
    <property type="entry name" value="NLR-like"/>
</dbReference>
<protein>
    <submittedName>
        <fullName evidence="3">Uncharacterized protein</fullName>
    </submittedName>
</protein>
<name>A0A0D1ZCG1_9EURO</name>
<dbReference type="SMART" id="SM00028">
    <property type="entry name" value="TPR"/>
    <property type="match status" value="1"/>
</dbReference>
<feature type="domain" description="NB-ARC" evidence="1">
    <location>
        <begin position="279"/>
        <end position="450"/>
    </location>
</feature>
<dbReference type="GO" id="GO:0043531">
    <property type="term" value="F:ADP binding"/>
    <property type="evidence" value="ECO:0007669"/>
    <property type="project" value="InterPro"/>
</dbReference>
<dbReference type="InterPro" id="IPR027417">
    <property type="entry name" value="P-loop_NTPase"/>
</dbReference>
<evidence type="ECO:0000259" key="2">
    <source>
        <dbReference type="Pfam" id="PF06985"/>
    </source>
</evidence>
<accession>A0A0D1ZCG1</accession>
<dbReference type="PANTHER" id="PTHR46082">
    <property type="entry name" value="ATP/GTP-BINDING PROTEIN-RELATED"/>
    <property type="match status" value="1"/>
</dbReference>
<dbReference type="Proteomes" id="UP000054466">
    <property type="component" value="Unassembled WGS sequence"/>
</dbReference>
<gene>
    <name evidence="3" type="ORF">PV07_08594</name>
</gene>
<dbReference type="RefSeq" id="XP_016245637.1">
    <property type="nucleotide sequence ID" value="XM_016395781.1"/>
</dbReference>
<dbReference type="Pfam" id="PF00931">
    <property type="entry name" value="NB-ARC"/>
    <property type="match status" value="1"/>
</dbReference>
<dbReference type="VEuPathDB" id="FungiDB:PV07_08594"/>
<dbReference type="AlphaFoldDB" id="A0A0D1ZCG1"/>